<keyword evidence="5" id="KW-1133">Transmembrane helix</keyword>
<accession>A0ABD3BGM6</accession>
<dbReference type="Gene3D" id="2.40.480.10">
    <property type="entry name" value="Allene oxide cyclase-like"/>
    <property type="match status" value="1"/>
</dbReference>
<name>A0ABD3BGM6_9LAMI</name>
<protein>
    <recommendedName>
        <fullName evidence="4">Dirigent protein</fullName>
    </recommendedName>
</protein>
<keyword evidence="5" id="KW-0812">Transmembrane</keyword>
<dbReference type="AlphaFoldDB" id="A0ABD3BGM6"/>
<evidence type="ECO:0000256" key="4">
    <source>
        <dbReference type="RuleBase" id="RU363099"/>
    </source>
</evidence>
<gene>
    <name evidence="6" type="ORF">CASFOL_039744</name>
</gene>
<evidence type="ECO:0000256" key="1">
    <source>
        <dbReference type="ARBA" id="ARBA00010746"/>
    </source>
</evidence>
<comment type="caution">
    <text evidence="6">The sequence shown here is derived from an EMBL/GenBank/DDBJ whole genome shotgun (WGS) entry which is preliminary data.</text>
</comment>
<keyword evidence="5" id="KW-0472">Membrane</keyword>
<dbReference type="EMBL" id="JAVIJP010000092">
    <property type="protein sequence ID" value="KAL3616354.1"/>
    <property type="molecule type" value="Genomic_DNA"/>
</dbReference>
<sequence length="199" mass="22292">MANNNLPRFSFFCFLITISIFLSSILYQTTAIIESDDKHKNTSKNRNKHKLLTQKLSHFTFYWHDKVSGLKPTSIPIITPNISQTGFGMVTMIDNALTEGPDSTSKELGRAQGLYGQASLDNIKLIMMMNFVFTTGKYNGSSITIMGSNSVFDKVREMPVIGGSGLFRFAHGYAQARTNTFNLKTGDAVVKYDVYVMHY</sequence>
<comment type="subcellular location">
    <subcellularLocation>
        <location evidence="4">Secreted</location>
        <location evidence="4">Extracellular space</location>
        <location evidence="4">Apoplast</location>
    </subcellularLocation>
</comment>
<dbReference type="InterPro" id="IPR044859">
    <property type="entry name" value="Allene_oxi_cyc_Dirigent"/>
</dbReference>
<evidence type="ECO:0000313" key="7">
    <source>
        <dbReference type="Proteomes" id="UP001632038"/>
    </source>
</evidence>
<keyword evidence="3 4" id="KW-0964">Secreted</keyword>
<evidence type="ECO:0000256" key="5">
    <source>
        <dbReference type="SAM" id="Phobius"/>
    </source>
</evidence>
<comment type="subunit">
    <text evidence="2 4">Homodimer.</text>
</comment>
<keyword evidence="7" id="KW-1185">Reference proteome</keyword>
<dbReference type="Proteomes" id="UP001632038">
    <property type="component" value="Unassembled WGS sequence"/>
</dbReference>
<evidence type="ECO:0000313" key="6">
    <source>
        <dbReference type="EMBL" id="KAL3616354.1"/>
    </source>
</evidence>
<proteinExistence type="inferred from homology"/>
<reference evidence="7" key="1">
    <citation type="journal article" date="2024" name="IScience">
        <title>Strigolactones Initiate the Formation of Haustorium-like Structures in Castilleja.</title>
        <authorList>
            <person name="Buerger M."/>
            <person name="Peterson D."/>
            <person name="Chory J."/>
        </authorList>
    </citation>
    <scope>NUCLEOTIDE SEQUENCE [LARGE SCALE GENOMIC DNA]</scope>
</reference>
<keyword evidence="4" id="KW-0052">Apoplast</keyword>
<feature type="transmembrane region" description="Helical" evidence="5">
    <location>
        <begin position="9"/>
        <end position="27"/>
    </location>
</feature>
<dbReference type="GO" id="GO:0048046">
    <property type="term" value="C:apoplast"/>
    <property type="evidence" value="ECO:0007669"/>
    <property type="project" value="UniProtKB-SubCell"/>
</dbReference>
<evidence type="ECO:0000256" key="3">
    <source>
        <dbReference type="ARBA" id="ARBA00022525"/>
    </source>
</evidence>
<comment type="similarity">
    <text evidence="1 4">Belongs to the plant dirigent protein family.</text>
</comment>
<dbReference type="InterPro" id="IPR004265">
    <property type="entry name" value="Dirigent"/>
</dbReference>
<dbReference type="GO" id="GO:0009699">
    <property type="term" value="P:phenylpropanoid biosynthetic process"/>
    <property type="evidence" value="ECO:0007669"/>
    <property type="project" value="UniProtKB-ARBA"/>
</dbReference>
<organism evidence="6 7">
    <name type="scientific">Castilleja foliolosa</name>
    <dbReference type="NCBI Taxonomy" id="1961234"/>
    <lineage>
        <taxon>Eukaryota</taxon>
        <taxon>Viridiplantae</taxon>
        <taxon>Streptophyta</taxon>
        <taxon>Embryophyta</taxon>
        <taxon>Tracheophyta</taxon>
        <taxon>Spermatophyta</taxon>
        <taxon>Magnoliopsida</taxon>
        <taxon>eudicotyledons</taxon>
        <taxon>Gunneridae</taxon>
        <taxon>Pentapetalae</taxon>
        <taxon>asterids</taxon>
        <taxon>lamiids</taxon>
        <taxon>Lamiales</taxon>
        <taxon>Orobanchaceae</taxon>
        <taxon>Pedicularideae</taxon>
        <taxon>Castillejinae</taxon>
        <taxon>Castilleja</taxon>
    </lineage>
</organism>
<evidence type="ECO:0000256" key="2">
    <source>
        <dbReference type="ARBA" id="ARBA00011738"/>
    </source>
</evidence>
<dbReference type="PANTHER" id="PTHR21495">
    <property type="entry name" value="NUCLEOPORIN-RELATED"/>
    <property type="match status" value="1"/>
</dbReference>
<comment type="function">
    <text evidence="4">Dirigent proteins impart stereoselectivity on the phenoxy radical-coupling reaction, yielding optically active lignans from two molecules of coniferyl alcohol in the biosynthesis of lignans, flavonolignans, and alkaloids and thus plays a central role in plant secondary metabolism.</text>
</comment>
<dbReference type="Pfam" id="PF03018">
    <property type="entry name" value="Dirigent"/>
    <property type="match status" value="1"/>
</dbReference>